<dbReference type="FunFam" id="3.30.300.130:FF:000004">
    <property type="entry name" value="cytosolic iron-sulfur assembly component 2A"/>
    <property type="match status" value="1"/>
</dbReference>
<organism evidence="13 14">
    <name type="scientific">Ogataea polymorpha</name>
    <dbReference type="NCBI Taxonomy" id="460523"/>
    <lineage>
        <taxon>Eukaryota</taxon>
        <taxon>Fungi</taxon>
        <taxon>Dikarya</taxon>
        <taxon>Ascomycota</taxon>
        <taxon>Saccharomycotina</taxon>
        <taxon>Pichiomycetes</taxon>
        <taxon>Pichiales</taxon>
        <taxon>Pichiaceae</taxon>
        <taxon>Ogataea</taxon>
    </lineage>
</organism>
<dbReference type="InterPro" id="IPR032672">
    <property type="entry name" value="TmcA/NAT10/Kre33"/>
</dbReference>
<dbReference type="PANTHER" id="PTHR10925:SF5">
    <property type="entry name" value="RNA CYTIDINE ACETYLTRANSFERASE"/>
    <property type="match status" value="1"/>
</dbReference>
<evidence type="ECO:0000256" key="6">
    <source>
        <dbReference type="ARBA" id="ARBA00022741"/>
    </source>
</evidence>
<reference evidence="13" key="1">
    <citation type="journal article" date="2021" name="Open Biol.">
        <title>Shared evolutionary footprints suggest mitochondrial oxidative damage underlies multiple complex I losses in fungi.</title>
        <authorList>
            <person name="Schikora-Tamarit M.A."/>
            <person name="Marcet-Houben M."/>
            <person name="Nosek J."/>
            <person name="Gabaldon T."/>
        </authorList>
    </citation>
    <scope>NUCLEOTIDE SEQUENCE</scope>
    <source>
        <strain evidence="13">NCAIM Y.01608</strain>
    </source>
</reference>
<gene>
    <name evidence="13" type="ORF">OGATHE_005075</name>
</gene>
<dbReference type="InterPro" id="IPR000182">
    <property type="entry name" value="GNAT_dom"/>
</dbReference>
<reference evidence="13" key="2">
    <citation type="submission" date="2021-01" db="EMBL/GenBank/DDBJ databases">
        <authorList>
            <person name="Schikora-Tamarit M.A."/>
        </authorList>
    </citation>
    <scope>NUCLEOTIDE SEQUENCE</scope>
    <source>
        <strain evidence="13">NCAIM Y.01608</strain>
    </source>
</reference>
<dbReference type="InterPro" id="IPR007807">
    <property type="entry name" value="TcmA/NAT10_helicase"/>
</dbReference>
<protein>
    <recommendedName>
        <fullName evidence="15">MIP18 family-like domain-containing protein</fullName>
    </recommendedName>
</protein>
<accession>A0A9P8NUU7</accession>
<keyword evidence="6" id="KW-0547">Nucleotide-binding</keyword>
<proteinExistence type="inferred from homology"/>
<dbReference type="Pfam" id="PF05127">
    <property type="entry name" value="NAT10_TcmA_helicase"/>
    <property type="match status" value="1"/>
</dbReference>
<dbReference type="GO" id="GO:0030686">
    <property type="term" value="C:90S preribosome"/>
    <property type="evidence" value="ECO:0007669"/>
    <property type="project" value="TreeGrafter"/>
</dbReference>
<dbReference type="InterPro" id="IPR027992">
    <property type="entry name" value="tRNA_bind_dom"/>
</dbReference>
<feature type="domain" description="N-acetyltransferase" evidence="11">
    <location>
        <begin position="90"/>
        <end position="321"/>
    </location>
</feature>
<evidence type="ECO:0000256" key="3">
    <source>
        <dbReference type="ARBA" id="ARBA00022552"/>
    </source>
</evidence>
<evidence type="ECO:0000256" key="7">
    <source>
        <dbReference type="ARBA" id="ARBA00022829"/>
    </source>
</evidence>
<feature type="domain" description="TcmA/NAT10 helicase" evidence="10">
    <location>
        <begin position="16"/>
        <end position="47"/>
    </location>
</feature>
<keyword evidence="8" id="KW-0067">ATP-binding</keyword>
<dbReference type="Pfam" id="PF13725">
    <property type="entry name" value="tRNA_bind_2"/>
    <property type="match status" value="1"/>
</dbReference>
<dbReference type="SUPFAM" id="SSF117916">
    <property type="entry name" value="Fe-S cluster assembly (FSCA) domain-like"/>
    <property type="match status" value="1"/>
</dbReference>
<evidence type="ECO:0000256" key="1">
    <source>
        <dbReference type="ARBA" id="ARBA00004604"/>
    </source>
</evidence>
<dbReference type="GO" id="GO:0005524">
    <property type="term" value="F:ATP binding"/>
    <property type="evidence" value="ECO:0007669"/>
    <property type="project" value="UniProtKB-KW"/>
</dbReference>
<dbReference type="GO" id="GO:1990883">
    <property type="term" value="F:18S rRNA cytidine N-acetyltransferase activity"/>
    <property type="evidence" value="ECO:0007669"/>
    <property type="project" value="TreeGrafter"/>
</dbReference>
<keyword evidence="7" id="KW-0159">Chromosome partition</keyword>
<dbReference type="EMBL" id="JAEUBD010001468">
    <property type="protein sequence ID" value="KAH3660743.1"/>
    <property type="molecule type" value="Genomic_DNA"/>
</dbReference>
<dbReference type="GO" id="GO:0007059">
    <property type="term" value="P:chromosome segregation"/>
    <property type="evidence" value="ECO:0007669"/>
    <property type="project" value="UniProtKB-KW"/>
</dbReference>
<feature type="domain" description="Possible tRNA binding" evidence="12">
    <location>
        <begin position="328"/>
        <end position="549"/>
    </location>
</feature>
<dbReference type="Gene3D" id="3.30.300.130">
    <property type="entry name" value="Fe-S cluster assembly (FSCA)"/>
    <property type="match status" value="1"/>
</dbReference>
<comment type="subcellular location">
    <subcellularLocation>
        <location evidence="1">Nucleus</location>
        <location evidence="1">Nucleolus</location>
    </subcellularLocation>
</comment>
<keyword evidence="4" id="KW-0808">Transferase</keyword>
<dbReference type="Pfam" id="PF13718">
    <property type="entry name" value="GNAT_acetyltr_2"/>
    <property type="match status" value="1"/>
</dbReference>
<evidence type="ECO:0000259" key="12">
    <source>
        <dbReference type="Pfam" id="PF13725"/>
    </source>
</evidence>
<dbReference type="GO" id="GO:1904812">
    <property type="term" value="P:rRNA acetylation involved in maturation of SSU-rRNA"/>
    <property type="evidence" value="ECO:0007669"/>
    <property type="project" value="TreeGrafter"/>
</dbReference>
<evidence type="ECO:0000313" key="14">
    <source>
        <dbReference type="Proteomes" id="UP000788993"/>
    </source>
</evidence>
<evidence type="ECO:0000256" key="4">
    <source>
        <dbReference type="ARBA" id="ARBA00022679"/>
    </source>
</evidence>
<evidence type="ECO:0000313" key="13">
    <source>
        <dbReference type="EMBL" id="KAH3660743.1"/>
    </source>
</evidence>
<dbReference type="AlphaFoldDB" id="A0A9P8NUU7"/>
<sequence length="729" mass="82659">SRGNKKSTEDDLHIRGRNLVEVVLDEPIRYAPGDPVEAWLNKLLCLDAKLTKNTKYETRGCPHPSECNLFYINRDTLFSYDPVSEAFLQKMMALFVSSHYKNSPNDLQLMSDAPAHQLYALFGPDAGKDGSIPTPLCVVQLALEGEISKESIRSSLNRGVRAGGDLIPWLISQQFQDDDFASLSGARIVRVATHPDYMNMGYGSRALELLTDYFEGKFANISEASSFEDDKYSLRRLTDNELESAVLQQEEIKPRKENRLQPLFINLSHKAPYYLHYMGVSYGLTPDLFRFWKRSHYLPVYLRQTANDLTGEHTCVMLKVLENREDQWLKEYSKDFHKRFVNLLGYNFNVIPSVQALSVLESCEKPQQENFTKEELDKFFSPFDLKRLESYANNLIDYHVVVDLLPILAYLYFQGKISKEVNLSNVQAAILLAIGLQHKDMDKIAKELSIEANQAMAMFAKIIRKVSSYFRSLVQQKIAEEMPEVEDEIVREMNGEETNVADIEEIEKELVDEMNKSGASAVSALREKQKELINSLNLEKYAINEQGWDTSKLEKAAKNKGVVSVKSGKKRKTSVVHQELTELSLDGITYTDSEGESEDEGFDAQEIYDLISTISDPEHPLTLGQLAVVNLSDIKVIDPKDKNQIGEVIVRITPTITHCSLATLIGLGIRVRLERCLPPRFRILVLLKEGSHQSENQVNKQLNDKERVSAACENDQLLKVISHMLATCA</sequence>
<dbReference type="GO" id="GO:0005730">
    <property type="term" value="C:nucleolus"/>
    <property type="evidence" value="ECO:0007669"/>
    <property type="project" value="UniProtKB-SubCell"/>
</dbReference>
<evidence type="ECO:0000259" key="11">
    <source>
        <dbReference type="Pfam" id="PF13718"/>
    </source>
</evidence>
<dbReference type="PANTHER" id="PTHR10925">
    <property type="entry name" value="N-ACETYLTRANSFERASE 10"/>
    <property type="match status" value="1"/>
</dbReference>
<keyword evidence="9" id="KW-0012">Acyltransferase</keyword>
<name>A0A9P8NUU7_9ASCO</name>
<evidence type="ECO:0000256" key="9">
    <source>
        <dbReference type="ARBA" id="ARBA00023315"/>
    </source>
</evidence>
<dbReference type="InterPro" id="IPR034904">
    <property type="entry name" value="FSCA_dom_sf"/>
</dbReference>
<feature type="non-terminal residue" evidence="13">
    <location>
        <position position="729"/>
    </location>
</feature>
<dbReference type="Gene3D" id="3.40.630.30">
    <property type="match status" value="1"/>
</dbReference>
<dbReference type="Gene3D" id="6.10.250.1280">
    <property type="match status" value="1"/>
</dbReference>
<keyword evidence="3" id="KW-0698">rRNA processing</keyword>
<comment type="caution">
    <text evidence="13">The sequence shown here is derived from an EMBL/GenBank/DDBJ whole genome shotgun (WGS) entry which is preliminary data.</text>
</comment>
<evidence type="ECO:0000256" key="2">
    <source>
        <dbReference type="ARBA" id="ARBA00010381"/>
    </source>
</evidence>
<dbReference type="Proteomes" id="UP000788993">
    <property type="component" value="Unassembled WGS sequence"/>
</dbReference>
<comment type="similarity">
    <text evidence="2">Belongs to the MIP18 family.</text>
</comment>
<evidence type="ECO:0000256" key="5">
    <source>
        <dbReference type="ARBA" id="ARBA00022694"/>
    </source>
</evidence>
<keyword evidence="5" id="KW-0819">tRNA processing</keyword>
<evidence type="ECO:0000256" key="8">
    <source>
        <dbReference type="ARBA" id="ARBA00022840"/>
    </source>
</evidence>
<dbReference type="GO" id="GO:0000049">
    <property type="term" value="F:tRNA binding"/>
    <property type="evidence" value="ECO:0007669"/>
    <property type="project" value="TreeGrafter"/>
</dbReference>
<dbReference type="GO" id="GO:0008033">
    <property type="term" value="P:tRNA processing"/>
    <property type="evidence" value="ECO:0007669"/>
    <property type="project" value="UniProtKB-KW"/>
</dbReference>
<evidence type="ECO:0000259" key="10">
    <source>
        <dbReference type="Pfam" id="PF05127"/>
    </source>
</evidence>
<evidence type="ECO:0008006" key="15">
    <source>
        <dbReference type="Google" id="ProtNLM"/>
    </source>
</evidence>
<keyword evidence="14" id="KW-1185">Reference proteome</keyword>